<reference evidence="2" key="1">
    <citation type="submission" date="2014-09" db="EMBL/GenBank/DDBJ databases">
        <authorList>
            <person name="Magalhaes I.L.F."/>
            <person name="Oliveira U."/>
            <person name="Santos F.R."/>
            <person name="Vidigal T.H.D.A."/>
            <person name="Brescovit A.D."/>
            <person name="Santos A.J."/>
        </authorList>
    </citation>
    <scope>NUCLEOTIDE SEQUENCE</scope>
    <source>
        <tissue evidence="2">Shoot tissue taken approximately 20 cm above the soil surface</tissue>
    </source>
</reference>
<sequence>MPVARCHIPELELDHGSLALVVPIFSMMLSLTVEFVVSLFTVSQITANIPWRFSFLCRDDTRH</sequence>
<dbReference type="AlphaFoldDB" id="A0A0A9C5Q8"/>
<protein>
    <submittedName>
        <fullName evidence="2">Uncharacterized protein</fullName>
    </submittedName>
</protein>
<keyword evidence="1" id="KW-0472">Membrane</keyword>
<evidence type="ECO:0000313" key="2">
    <source>
        <dbReference type="EMBL" id="JAD68735.1"/>
    </source>
</evidence>
<evidence type="ECO:0000256" key="1">
    <source>
        <dbReference type="SAM" id="Phobius"/>
    </source>
</evidence>
<reference evidence="2" key="2">
    <citation type="journal article" date="2015" name="Data Brief">
        <title>Shoot transcriptome of the giant reed, Arundo donax.</title>
        <authorList>
            <person name="Barrero R.A."/>
            <person name="Guerrero F.D."/>
            <person name="Moolhuijzen P."/>
            <person name="Goolsby J.A."/>
            <person name="Tidwell J."/>
            <person name="Bellgard S.E."/>
            <person name="Bellgard M.I."/>
        </authorList>
    </citation>
    <scope>NUCLEOTIDE SEQUENCE</scope>
    <source>
        <tissue evidence="2">Shoot tissue taken approximately 20 cm above the soil surface</tissue>
    </source>
</reference>
<accession>A0A0A9C5Q8</accession>
<name>A0A0A9C5Q8_ARUDO</name>
<keyword evidence="1" id="KW-1133">Transmembrane helix</keyword>
<keyword evidence="1" id="KW-0812">Transmembrane</keyword>
<organism evidence="2">
    <name type="scientific">Arundo donax</name>
    <name type="common">Giant reed</name>
    <name type="synonym">Donax arundinaceus</name>
    <dbReference type="NCBI Taxonomy" id="35708"/>
    <lineage>
        <taxon>Eukaryota</taxon>
        <taxon>Viridiplantae</taxon>
        <taxon>Streptophyta</taxon>
        <taxon>Embryophyta</taxon>
        <taxon>Tracheophyta</taxon>
        <taxon>Spermatophyta</taxon>
        <taxon>Magnoliopsida</taxon>
        <taxon>Liliopsida</taxon>
        <taxon>Poales</taxon>
        <taxon>Poaceae</taxon>
        <taxon>PACMAD clade</taxon>
        <taxon>Arundinoideae</taxon>
        <taxon>Arundineae</taxon>
        <taxon>Arundo</taxon>
    </lineage>
</organism>
<dbReference type="EMBL" id="GBRH01229160">
    <property type="protein sequence ID" value="JAD68735.1"/>
    <property type="molecule type" value="Transcribed_RNA"/>
</dbReference>
<proteinExistence type="predicted"/>
<feature type="transmembrane region" description="Helical" evidence="1">
    <location>
        <begin position="20"/>
        <end position="42"/>
    </location>
</feature>